<protein>
    <submittedName>
        <fullName evidence="2">Uncharacterized protein</fullName>
    </submittedName>
</protein>
<dbReference type="AlphaFoldDB" id="A0A1L8MN33"/>
<gene>
    <name evidence="2" type="ORF">A9Q68_01040</name>
</gene>
<keyword evidence="1" id="KW-0472">Membrane</keyword>
<keyword evidence="1" id="KW-1133">Transmembrane helix</keyword>
<dbReference type="STRING" id="1856638.A9Q68_01040"/>
<proteinExistence type="predicted"/>
<keyword evidence="1" id="KW-0812">Transmembrane</keyword>
<dbReference type="Proteomes" id="UP000182015">
    <property type="component" value="Unassembled WGS sequence"/>
</dbReference>
<feature type="transmembrane region" description="Helical" evidence="1">
    <location>
        <begin position="7"/>
        <end position="29"/>
    </location>
</feature>
<reference evidence="3" key="1">
    <citation type="submission" date="2016-06" db="EMBL/GenBank/DDBJ databases">
        <authorList>
            <person name="de Vries S.P.W."/>
            <person name="Hadjirin N.F."/>
            <person name="Lay E.M."/>
            <person name="Zadoks R.N."/>
            <person name="Peacock S.J."/>
            <person name="Parkhill J."/>
            <person name="Grant A.J."/>
            <person name="Mcdougall S."/>
            <person name="Holmes M.A."/>
        </authorList>
    </citation>
    <scope>NUCLEOTIDE SEQUENCE [LARGE SCALE GENOMIC DNA]</scope>
    <source>
        <strain evidence="3">NZ1587</strain>
    </source>
</reference>
<dbReference type="RefSeq" id="WP_071792814.1">
    <property type="nucleotide sequence ID" value="NZ_LZDD01000001.1"/>
</dbReference>
<organism evidence="2 3">
    <name type="scientific">Streptococcus bovimastitidis</name>
    <dbReference type="NCBI Taxonomy" id="1856638"/>
    <lineage>
        <taxon>Bacteria</taxon>
        <taxon>Bacillati</taxon>
        <taxon>Bacillota</taxon>
        <taxon>Bacilli</taxon>
        <taxon>Lactobacillales</taxon>
        <taxon>Streptococcaceae</taxon>
        <taxon>Streptococcus</taxon>
    </lineage>
</organism>
<evidence type="ECO:0000256" key="1">
    <source>
        <dbReference type="SAM" id="Phobius"/>
    </source>
</evidence>
<evidence type="ECO:0000313" key="3">
    <source>
        <dbReference type="Proteomes" id="UP000182015"/>
    </source>
</evidence>
<dbReference type="EMBL" id="LZDD01000001">
    <property type="protein sequence ID" value="OJF72158.1"/>
    <property type="molecule type" value="Genomic_DNA"/>
</dbReference>
<keyword evidence="3" id="KW-1185">Reference proteome</keyword>
<dbReference type="OrthoDB" id="9979422at2"/>
<accession>A0A1L8MN33</accession>
<feature type="transmembrane region" description="Helical" evidence="1">
    <location>
        <begin position="41"/>
        <end position="72"/>
    </location>
</feature>
<sequence>MNKKEKSGLYVFISAVAINVISSIIYAIIEKVDFFTALKSIWKILITFLVNLLSIELRLWQVLVFLLILVFVNKLYFDIKSKSKVNTIRPVFMDFTNGVYKGIHYKWELVKTYDNRIKIENFRPICHCGAELTTKRQHNHISYGKEKLFCVNCDEIIEADFDYEIKEDAKLYFSNELNKKINQYNESIQV</sequence>
<comment type="caution">
    <text evidence="2">The sequence shown here is derived from an EMBL/GenBank/DDBJ whole genome shotgun (WGS) entry which is preliminary data.</text>
</comment>
<name>A0A1L8MN33_9STRE</name>
<evidence type="ECO:0000313" key="2">
    <source>
        <dbReference type="EMBL" id="OJF72158.1"/>
    </source>
</evidence>